<feature type="transmembrane region" description="Helical" evidence="1">
    <location>
        <begin position="54"/>
        <end position="74"/>
    </location>
</feature>
<organism evidence="2 3">
    <name type="scientific">Carnegiea gigantea</name>
    <dbReference type="NCBI Taxonomy" id="171969"/>
    <lineage>
        <taxon>Eukaryota</taxon>
        <taxon>Viridiplantae</taxon>
        <taxon>Streptophyta</taxon>
        <taxon>Embryophyta</taxon>
        <taxon>Tracheophyta</taxon>
        <taxon>Spermatophyta</taxon>
        <taxon>Magnoliopsida</taxon>
        <taxon>eudicotyledons</taxon>
        <taxon>Gunneridae</taxon>
        <taxon>Pentapetalae</taxon>
        <taxon>Caryophyllales</taxon>
        <taxon>Cactineae</taxon>
        <taxon>Cactaceae</taxon>
        <taxon>Cactoideae</taxon>
        <taxon>Echinocereeae</taxon>
        <taxon>Carnegiea</taxon>
    </lineage>
</organism>
<reference evidence="2" key="1">
    <citation type="submission" date="2022-04" db="EMBL/GenBank/DDBJ databases">
        <title>Carnegiea gigantea Genome sequencing and assembly v2.</title>
        <authorList>
            <person name="Copetti D."/>
            <person name="Sanderson M.J."/>
            <person name="Burquez A."/>
            <person name="Wojciechowski M.F."/>
        </authorList>
    </citation>
    <scope>NUCLEOTIDE SEQUENCE</scope>
    <source>
        <strain evidence="2">SGP5-SGP5p</strain>
        <tissue evidence="2">Aerial part</tissue>
    </source>
</reference>
<keyword evidence="1" id="KW-1133">Transmembrane helix</keyword>
<sequence length="162" mass="18486">MTFRTFVTVGHHSLSKRKSPKVADETMFTTPSGEGFAVPDHDTIRRIRQQSKSFLVISTIFCAPLALLSCFSYHHDRGISDTDRMWVTGEMVRTAEMDHLMITRQLNMDMQHHESPSSGNSLHFAKAMIAVYTIPKLEEMTAIKKHVLCHFSFQDNGIMTRI</sequence>
<evidence type="ECO:0000313" key="3">
    <source>
        <dbReference type="Proteomes" id="UP001153076"/>
    </source>
</evidence>
<dbReference type="EMBL" id="JAKOGI010000270">
    <property type="protein sequence ID" value="KAJ8438070.1"/>
    <property type="molecule type" value="Genomic_DNA"/>
</dbReference>
<comment type="caution">
    <text evidence="2">The sequence shown here is derived from an EMBL/GenBank/DDBJ whole genome shotgun (WGS) entry which is preliminary data.</text>
</comment>
<dbReference type="PANTHER" id="PTHR48165">
    <property type="entry name" value="BNAC03G44900D PROTEIN"/>
    <property type="match status" value="1"/>
</dbReference>
<gene>
    <name evidence="2" type="ORF">Cgig2_025475</name>
</gene>
<dbReference type="PANTHER" id="PTHR48165:SF1">
    <property type="entry name" value="TRANSMEMBRANE PROTEIN"/>
    <property type="match status" value="1"/>
</dbReference>
<dbReference type="OrthoDB" id="1857384at2759"/>
<dbReference type="AlphaFoldDB" id="A0A9Q1K806"/>
<name>A0A9Q1K806_9CARY</name>
<keyword evidence="3" id="KW-1185">Reference proteome</keyword>
<proteinExistence type="predicted"/>
<evidence type="ECO:0008006" key="4">
    <source>
        <dbReference type="Google" id="ProtNLM"/>
    </source>
</evidence>
<keyword evidence="1" id="KW-0812">Transmembrane</keyword>
<evidence type="ECO:0000256" key="1">
    <source>
        <dbReference type="SAM" id="Phobius"/>
    </source>
</evidence>
<keyword evidence="1" id="KW-0472">Membrane</keyword>
<dbReference type="Proteomes" id="UP001153076">
    <property type="component" value="Unassembled WGS sequence"/>
</dbReference>
<evidence type="ECO:0000313" key="2">
    <source>
        <dbReference type="EMBL" id="KAJ8438070.1"/>
    </source>
</evidence>
<protein>
    <recommendedName>
        <fullName evidence="4">Transmembrane protein</fullName>
    </recommendedName>
</protein>
<accession>A0A9Q1K806</accession>